<dbReference type="PANTHER" id="PTHR45629:SF7">
    <property type="entry name" value="DNA EXCISION REPAIR PROTEIN ERCC-6-RELATED"/>
    <property type="match status" value="1"/>
</dbReference>
<evidence type="ECO:0000259" key="7">
    <source>
        <dbReference type="PROSITE" id="PS51194"/>
    </source>
</evidence>
<dbReference type="SMART" id="SM00487">
    <property type="entry name" value="DEXDc"/>
    <property type="match status" value="1"/>
</dbReference>
<dbReference type="InterPro" id="IPR050496">
    <property type="entry name" value="SNF2_RAD54_helicase_repair"/>
</dbReference>
<accession>A0ABR3JB74</accession>
<dbReference type="InterPro" id="IPR001650">
    <property type="entry name" value="Helicase_C-like"/>
</dbReference>
<dbReference type="Proteomes" id="UP001556367">
    <property type="component" value="Unassembled WGS sequence"/>
</dbReference>
<dbReference type="SMART" id="SM00490">
    <property type="entry name" value="HELICc"/>
    <property type="match status" value="1"/>
</dbReference>
<dbReference type="InterPro" id="IPR000330">
    <property type="entry name" value="SNF2_N"/>
</dbReference>
<dbReference type="InterPro" id="IPR029256">
    <property type="entry name" value="Heliccase-ass-bd"/>
</dbReference>
<dbReference type="InterPro" id="IPR027417">
    <property type="entry name" value="P-loop_NTPase"/>
</dbReference>
<evidence type="ECO:0000256" key="3">
    <source>
        <dbReference type="ARBA" id="ARBA00022801"/>
    </source>
</evidence>
<dbReference type="Gene3D" id="3.40.50.10810">
    <property type="entry name" value="Tandem AAA-ATPase domain"/>
    <property type="match status" value="1"/>
</dbReference>
<dbReference type="CDD" id="cd18793">
    <property type="entry name" value="SF2_C_SNF"/>
    <property type="match status" value="1"/>
</dbReference>
<keyword evidence="4" id="KW-0067">ATP-binding</keyword>
<evidence type="ECO:0000256" key="2">
    <source>
        <dbReference type="ARBA" id="ARBA00022741"/>
    </source>
</evidence>
<organism evidence="8 9">
    <name type="scientific">Hohenbuehelia grisea</name>
    <dbReference type="NCBI Taxonomy" id="104357"/>
    <lineage>
        <taxon>Eukaryota</taxon>
        <taxon>Fungi</taxon>
        <taxon>Dikarya</taxon>
        <taxon>Basidiomycota</taxon>
        <taxon>Agaricomycotina</taxon>
        <taxon>Agaricomycetes</taxon>
        <taxon>Agaricomycetidae</taxon>
        <taxon>Agaricales</taxon>
        <taxon>Pleurotineae</taxon>
        <taxon>Pleurotaceae</taxon>
        <taxon>Hohenbuehelia</taxon>
    </lineage>
</organism>
<dbReference type="InterPro" id="IPR014001">
    <property type="entry name" value="Helicase_ATP-bd"/>
</dbReference>
<keyword evidence="9" id="KW-1185">Reference proteome</keyword>
<dbReference type="PROSITE" id="PS51192">
    <property type="entry name" value="HELICASE_ATP_BIND_1"/>
    <property type="match status" value="1"/>
</dbReference>
<comment type="subcellular location">
    <subcellularLocation>
        <location evidence="1">Nucleus</location>
    </subcellularLocation>
</comment>
<feature type="compositionally biased region" description="Basic and acidic residues" evidence="5">
    <location>
        <begin position="70"/>
        <end position="82"/>
    </location>
</feature>
<evidence type="ECO:0000256" key="1">
    <source>
        <dbReference type="ARBA" id="ARBA00004123"/>
    </source>
</evidence>
<evidence type="ECO:0000259" key="6">
    <source>
        <dbReference type="PROSITE" id="PS51192"/>
    </source>
</evidence>
<comment type="caution">
    <text evidence="8">The sequence shown here is derived from an EMBL/GenBank/DDBJ whole genome shotgun (WGS) entry which is preliminary data.</text>
</comment>
<feature type="compositionally biased region" description="Acidic residues" evidence="5">
    <location>
        <begin position="261"/>
        <end position="270"/>
    </location>
</feature>
<dbReference type="PANTHER" id="PTHR45629">
    <property type="entry name" value="SNF2/RAD54 FAMILY MEMBER"/>
    <property type="match status" value="1"/>
</dbReference>
<keyword evidence="2" id="KW-0547">Nucleotide-binding</keyword>
<dbReference type="InterPro" id="IPR049730">
    <property type="entry name" value="SNF2/RAD54-like_C"/>
</dbReference>
<dbReference type="Pfam" id="PF00271">
    <property type="entry name" value="Helicase_C"/>
    <property type="match status" value="1"/>
</dbReference>
<sequence>MSFKPSVYEASSSLKYSGLDHSSPPNLPGPIAGNLVSVAAPIASDEESDPDFRPGAYVYESTAKTKRNTKRAESSAENPDRPQKRRRKRKPEDSDDDILVMPLRRGRPPRRDPSHNALLEYFGSQLDLDSSMDEDNELEDIPEVEEDISEREFPSSDPPAVLKTLAAVAHIREQTAADAGFEDSATGISHIRSPRTRSKPLPEESDSGDDTPFILAAPSELAGAQVPPGDDSATESDSDAGDSLMNLQPVPGAQMPHPDSETESESEADLPADPRLKPRPGFPLPQGQIPLGPFVLDKEKGVKVPAAINTFLREYQRDGIRFLYERYKDGRGGLLGDDIAIQGSGKTIQVISFLSAVMGKSGDKRDRNRRRQHVSGLQDLPAWKERRQLPAANARWETCLIIAPSTVAHNWEREFETWGYFEVGMYNGSPKERAPVLKDFKMGRLDVVITTHELARDEINLIDSLPWSCIIVDELHRVKNTSSKIAQAYHQFECVKRFGLTGTAIQNSYDELWTILDWTNPGRLGTRKQWKKYVAKPLALGQSAGSTEEERSIALIVARTLKDKLLPKFFLRRTKDIIKNQLPNKTDEVVFCPLSPIQIMAYKRLLNMEPVQNLVKRNDPCPCGSRKNRKSCCHPFMPGDLFKYMSVLIKLSNHLALILPGPSDSPEQTARNRELAEIAFPNQEPPKYGTAMLQPQYCGKWAVLETLLTQWRKDPTNKVLIFTKSVKLLEMLEFHLQTRSFGFLKLEGQTKQKDRMAIIDQFHDDPEVFIFLISTLAGGTGLNLTGANKVVVFDPNWNPAHDLQAMDRAYRFGQTRDVSVYRLLGAGSVEELIYARQLYKQQQMAIGYQASVQTRYFEGVQGDTQKQGELFGIQNIFRLHEGTLATKMAIEKASLAELDWALSNLTSTRSKKHGQEDWLADADSKIGKDEGDLRGLGALMFDDAIPEVQQENDIHDILGSIGVTYSHKNDQVLVPSRIEEERSLHALKEKKRRKKASAAAAKAKKPAKSPEPSWPPKRKHHKPKPTAEEMLASRQMALIDLGFIIRPTDYPVFAQEFARKPPEERDAILAALDKHAKRSSSGS</sequence>
<dbReference type="InterPro" id="IPR002464">
    <property type="entry name" value="DNA/RNA_helicase_DEAH_CS"/>
</dbReference>
<feature type="compositionally biased region" description="Basic residues" evidence="5">
    <location>
        <begin position="988"/>
        <end position="1007"/>
    </location>
</feature>
<feature type="compositionally biased region" description="Acidic residues" evidence="5">
    <location>
        <begin position="130"/>
        <end position="149"/>
    </location>
</feature>
<dbReference type="PROSITE" id="PS51194">
    <property type="entry name" value="HELICASE_CTER"/>
    <property type="match status" value="1"/>
</dbReference>
<name>A0ABR3JB74_9AGAR</name>
<evidence type="ECO:0000256" key="4">
    <source>
        <dbReference type="ARBA" id="ARBA00022840"/>
    </source>
</evidence>
<reference evidence="9" key="1">
    <citation type="submission" date="2024-06" db="EMBL/GenBank/DDBJ databases">
        <title>Multi-omics analyses provide insights into the biosynthesis of the anticancer antibiotic pleurotin in Hohenbuehelia grisea.</title>
        <authorList>
            <person name="Weaver J.A."/>
            <person name="Alberti F."/>
        </authorList>
    </citation>
    <scope>NUCLEOTIDE SEQUENCE [LARGE SCALE GENOMIC DNA]</scope>
    <source>
        <strain evidence="9">T-177</strain>
    </source>
</reference>
<dbReference type="SUPFAM" id="SSF52540">
    <property type="entry name" value="P-loop containing nucleoside triphosphate hydrolases"/>
    <property type="match status" value="2"/>
</dbReference>
<feature type="domain" description="Helicase ATP-binding" evidence="6">
    <location>
        <begin position="388"/>
        <end position="522"/>
    </location>
</feature>
<feature type="region of interest" description="Disordered" evidence="5">
    <location>
        <begin position="988"/>
        <end position="1027"/>
    </location>
</feature>
<dbReference type="PROSITE" id="PS00690">
    <property type="entry name" value="DEAH_ATP_HELICASE"/>
    <property type="match status" value="1"/>
</dbReference>
<feature type="domain" description="Helicase C-terminal" evidence="7">
    <location>
        <begin position="703"/>
        <end position="858"/>
    </location>
</feature>
<feature type="region of interest" description="Disordered" evidence="5">
    <location>
        <begin position="1"/>
        <end position="159"/>
    </location>
</feature>
<protein>
    <submittedName>
        <fullName evidence="8">Uncharacterized protein</fullName>
    </submittedName>
</protein>
<gene>
    <name evidence="8" type="ORF">HGRIS_006971</name>
</gene>
<proteinExistence type="predicted"/>
<keyword evidence="3" id="KW-0378">Hydrolase</keyword>
<dbReference type="Pfam" id="PF00176">
    <property type="entry name" value="SNF2-rel_dom"/>
    <property type="match status" value="1"/>
</dbReference>
<evidence type="ECO:0000313" key="9">
    <source>
        <dbReference type="Proteomes" id="UP001556367"/>
    </source>
</evidence>
<dbReference type="EMBL" id="JASNQZ010000010">
    <property type="protein sequence ID" value="KAL0952740.1"/>
    <property type="molecule type" value="Genomic_DNA"/>
</dbReference>
<dbReference type="InterPro" id="IPR038718">
    <property type="entry name" value="SNF2-like_sf"/>
</dbReference>
<evidence type="ECO:0000313" key="8">
    <source>
        <dbReference type="EMBL" id="KAL0952740.1"/>
    </source>
</evidence>
<feature type="region of interest" description="Disordered" evidence="5">
    <location>
        <begin position="175"/>
        <end position="282"/>
    </location>
</feature>
<evidence type="ECO:0000256" key="5">
    <source>
        <dbReference type="SAM" id="MobiDB-lite"/>
    </source>
</evidence>
<dbReference type="Pfam" id="PF14773">
    <property type="entry name" value="VIGSSK"/>
    <property type="match status" value="1"/>
</dbReference>
<dbReference type="Gene3D" id="3.40.50.300">
    <property type="entry name" value="P-loop containing nucleotide triphosphate hydrolases"/>
    <property type="match status" value="1"/>
</dbReference>